<proteinExistence type="predicted"/>
<accession>A0A8S2TKE1</accession>
<evidence type="ECO:0000256" key="2">
    <source>
        <dbReference type="ARBA" id="ARBA00022741"/>
    </source>
</evidence>
<evidence type="ECO:0000256" key="5">
    <source>
        <dbReference type="ARBA" id="ARBA00026121"/>
    </source>
</evidence>
<keyword evidence="2" id="KW-0547">Nucleotide-binding</keyword>
<sequence length="103" mass="11469">SLGQDGVRYIIKHAEVKLIFADDITRVKNLIEWKDDTLALQIIITFVEPTPDLLKAAADKNLQLITYGSLREMGRNNLVDFAPPKPNDIALIMYTSGSTGEPK</sequence>
<dbReference type="EC" id="6.2.1.3" evidence="5"/>
<evidence type="ECO:0000259" key="6">
    <source>
        <dbReference type="Pfam" id="PF00501"/>
    </source>
</evidence>
<dbReference type="PANTHER" id="PTHR43272">
    <property type="entry name" value="LONG-CHAIN-FATTY-ACID--COA LIGASE"/>
    <property type="match status" value="1"/>
</dbReference>
<dbReference type="Proteomes" id="UP000676336">
    <property type="component" value="Unassembled WGS sequence"/>
</dbReference>
<evidence type="ECO:0000313" key="8">
    <source>
        <dbReference type="Proteomes" id="UP000676336"/>
    </source>
</evidence>
<comment type="caution">
    <text evidence="7">The sequence shown here is derived from an EMBL/GenBank/DDBJ whole genome shotgun (WGS) entry which is preliminary data.</text>
</comment>
<dbReference type="InterPro" id="IPR042099">
    <property type="entry name" value="ANL_N_sf"/>
</dbReference>
<dbReference type="InterPro" id="IPR000873">
    <property type="entry name" value="AMP-dep_synth/lig_dom"/>
</dbReference>
<feature type="non-terminal residue" evidence="7">
    <location>
        <position position="1"/>
    </location>
</feature>
<dbReference type="SUPFAM" id="SSF56801">
    <property type="entry name" value="Acetyl-CoA synthetase-like"/>
    <property type="match status" value="1"/>
</dbReference>
<feature type="domain" description="AMP-dependent synthetase/ligase" evidence="6">
    <location>
        <begin position="2"/>
        <end position="103"/>
    </location>
</feature>
<name>A0A8S2TKE1_9BILA</name>
<dbReference type="EMBL" id="CAJOBI010033569">
    <property type="protein sequence ID" value="CAF4285950.1"/>
    <property type="molecule type" value="Genomic_DNA"/>
</dbReference>
<dbReference type="GO" id="GO:0004467">
    <property type="term" value="F:long-chain fatty acid-CoA ligase activity"/>
    <property type="evidence" value="ECO:0007669"/>
    <property type="project" value="UniProtKB-EC"/>
</dbReference>
<dbReference type="Gene3D" id="3.40.50.12780">
    <property type="entry name" value="N-terminal domain of ligase-like"/>
    <property type="match status" value="1"/>
</dbReference>
<dbReference type="PROSITE" id="PS00455">
    <property type="entry name" value="AMP_BINDING"/>
    <property type="match status" value="1"/>
</dbReference>
<dbReference type="GO" id="GO:0005524">
    <property type="term" value="F:ATP binding"/>
    <property type="evidence" value="ECO:0007669"/>
    <property type="project" value="UniProtKB-KW"/>
</dbReference>
<dbReference type="PANTHER" id="PTHR43272:SF33">
    <property type="entry name" value="AMP-BINDING DOMAIN-CONTAINING PROTEIN-RELATED"/>
    <property type="match status" value="1"/>
</dbReference>
<evidence type="ECO:0000313" key="7">
    <source>
        <dbReference type="EMBL" id="CAF4285950.1"/>
    </source>
</evidence>
<keyword evidence="4" id="KW-0067">ATP-binding</keyword>
<keyword evidence="3" id="KW-0443">Lipid metabolism</keyword>
<evidence type="ECO:0000256" key="3">
    <source>
        <dbReference type="ARBA" id="ARBA00022832"/>
    </source>
</evidence>
<reference evidence="7" key="1">
    <citation type="submission" date="2021-02" db="EMBL/GenBank/DDBJ databases">
        <authorList>
            <person name="Nowell W R."/>
        </authorList>
    </citation>
    <scope>NUCLEOTIDE SEQUENCE</scope>
</reference>
<dbReference type="GO" id="GO:0005783">
    <property type="term" value="C:endoplasmic reticulum"/>
    <property type="evidence" value="ECO:0007669"/>
    <property type="project" value="TreeGrafter"/>
</dbReference>
<keyword evidence="1" id="KW-0436">Ligase</keyword>
<gene>
    <name evidence="7" type="ORF">SMN809_LOCUS25471</name>
</gene>
<dbReference type="AlphaFoldDB" id="A0A8S2TKE1"/>
<dbReference type="Pfam" id="PF00501">
    <property type="entry name" value="AMP-binding"/>
    <property type="match status" value="1"/>
</dbReference>
<evidence type="ECO:0000256" key="4">
    <source>
        <dbReference type="ARBA" id="ARBA00022840"/>
    </source>
</evidence>
<dbReference type="InterPro" id="IPR020845">
    <property type="entry name" value="AMP-binding_CS"/>
</dbReference>
<evidence type="ECO:0000256" key="1">
    <source>
        <dbReference type="ARBA" id="ARBA00022598"/>
    </source>
</evidence>
<keyword evidence="3" id="KW-0276">Fatty acid metabolism</keyword>
<dbReference type="GO" id="GO:0016020">
    <property type="term" value="C:membrane"/>
    <property type="evidence" value="ECO:0007669"/>
    <property type="project" value="TreeGrafter"/>
</dbReference>
<protein>
    <recommendedName>
        <fullName evidence="5">long-chain-fatty-acid--CoA ligase</fullName>
        <ecNumber evidence="5">6.2.1.3</ecNumber>
    </recommendedName>
</protein>
<feature type="non-terminal residue" evidence="7">
    <location>
        <position position="103"/>
    </location>
</feature>
<organism evidence="7 8">
    <name type="scientific">Rotaria magnacalcarata</name>
    <dbReference type="NCBI Taxonomy" id="392030"/>
    <lineage>
        <taxon>Eukaryota</taxon>
        <taxon>Metazoa</taxon>
        <taxon>Spiralia</taxon>
        <taxon>Gnathifera</taxon>
        <taxon>Rotifera</taxon>
        <taxon>Eurotatoria</taxon>
        <taxon>Bdelloidea</taxon>
        <taxon>Philodinida</taxon>
        <taxon>Philodinidae</taxon>
        <taxon>Rotaria</taxon>
    </lineage>
</organism>